<dbReference type="CDD" id="cd16146">
    <property type="entry name" value="ARS_like"/>
    <property type="match status" value="1"/>
</dbReference>
<dbReference type="InterPro" id="IPR024607">
    <property type="entry name" value="Sulfatase_CS"/>
</dbReference>
<organism evidence="6 7">
    <name type="scientific">Marinifilum caeruleilacunae</name>
    <dbReference type="NCBI Taxonomy" id="2499076"/>
    <lineage>
        <taxon>Bacteria</taxon>
        <taxon>Pseudomonadati</taxon>
        <taxon>Bacteroidota</taxon>
        <taxon>Bacteroidia</taxon>
        <taxon>Marinilabiliales</taxon>
        <taxon>Marinifilaceae</taxon>
    </lineage>
</organism>
<evidence type="ECO:0000313" key="6">
    <source>
        <dbReference type="EMBL" id="NOU59699.1"/>
    </source>
</evidence>
<dbReference type="InterPro" id="IPR017850">
    <property type="entry name" value="Alkaline_phosphatase_core_sf"/>
</dbReference>
<dbReference type="EMBL" id="RZNH01000009">
    <property type="protein sequence ID" value="NOU59699.1"/>
    <property type="molecule type" value="Genomic_DNA"/>
</dbReference>
<evidence type="ECO:0000259" key="5">
    <source>
        <dbReference type="Pfam" id="PF00884"/>
    </source>
</evidence>
<evidence type="ECO:0000256" key="4">
    <source>
        <dbReference type="ARBA" id="ARBA00022837"/>
    </source>
</evidence>
<dbReference type="PROSITE" id="PS51257">
    <property type="entry name" value="PROKAR_LIPOPROTEIN"/>
    <property type="match status" value="1"/>
</dbReference>
<evidence type="ECO:0000256" key="3">
    <source>
        <dbReference type="ARBA" id="ARBA00022801"/>
    </source>
</evidence>
<feature type="domain" description="Sulfatase N-terminal" evidence="5">
    <location>
        <begin position="31"/>
        <end position="328"/>
    </location>
</feature>
<keyword evidence="2" id="KW-0479">Metal-binding</keyword>
<dbReference type="Gene3D" id="3.40.720.10">
    <property type="entry name" value="Alkaline Phosphatase, subunit A"/>
    <property type="match status" value="1"/>
</dbReference>
<dbReference type="InterPro" id="IPR000917">
    <property type="entry name" value="Sulfatase_N"/>
</dbReference>
<dbReference type="PANTHER" id="PTHR42693">
    <property type="entry name" value="ARYLSULFATASE FAMILY MEMBER"/>
    <property type="match status" value="1"/>
</dbReference>
<dbReference type="Pfam" id="PF00884">
    <property type="entry name" value="Sulfatase"/>
    <property type="match status" value="1"/>
</dbReference>
<reference evidence="6 7" key="1">
    <citation type="submission" date="2018-12" db="EMBL/GenBank/DDBJ databases">
        <title>Marinifilum JC070 sp. nov., a marine bacterium isolated from Yongle Blue Hole in the South China Sea.</title>
        <authorList>
            <person name="Fu T."/>
        </authorList>
    </citation>
    <scope>NUCLEOTIDE SEQUENCE [LARGE SCALE GENOMIC DNA]</scope>
    <source>
        <strain evidence="6 7">JC070</strain>
    </source>
</reference>
<dbReference type="RefSeq" id="WP_171594972.1">
    <property type="nucleotide sequence ID" value="NZ_RZNH01000009.1"/>
</dbReference>
<dbReference type="PROSITE" id="PS00523">
    <property type="entry name" value="SULFATASE_1"/>
    <property type="match status" value="1"/>
</dbReference>
<dbReference type="SUPFAM" id="SSF53649">
    <property type="entry name" value="Alkaline phosphatase-like"/>
    <property type="match status" value="1"/>
</dbReference>
<keyword evidence="3" id="KW-0378">Hydrolase</keyword>
<dbReference type="Proteomes" id="UP000732105">
    <property type="component" value="Unassembled WGS sequence"/>
</dbReference>
<evidence type="ECO:0000313" key="7">
    <source>
        <dbReference type="Proteomes" id="UP000732105"/>
    </source>
</evidence>
<dbReference type="PANTHER" id="PTHR42693:SF53">
    <property type="entry name" value="ENDO-4-O-SULFATASE"/>
    <property type="match status" value="1"/>
</dbReference>
<gene>
    <name evidence="6" type="ORF">ELS83_07695</name>
</gene>
<comment type="similarity">
    <text evidence="1">Belongs to the sulfatase family.</text>
</comment>
<evidence type="ECO:0000256" key="1">
    <source>
        <dbReference type="ARBA" id="ARBA00008779"/>
    </source>
</evidence>
<sequence length="590" mass="68074">MKKRFTYTILLIFLVGIFSCNRINNTVEKTPNILLIVTDDQAYGDLSHTGNSLLETPTLDQLAQSGVFANHFYVSPVCAPTRASLLTGRYHQKTGVSGVTRGREDMQLDEETMADIFKSFGYRTGIFGKWHNGAHYPYHPLGRGFDEFVGFTSGHWSNYFNTKIEKNGADFQTEGYLTDVLTNEAIKFIEDCSSVEKAFFCYLPYQTPHTPLQVPDRYFNKYKQKGVDDFNACIYGMCENIDDNVQRLLEKLDQLEEKENTIVIFLSDNGPLNNRFNNGLKGRKGMLDEGGVRVPFILNWPKINDHGKEIEASLAHIDLLPTILELIGKDYEFKNKIDGESFAKLITSNSEMKKRKIFGEWSGKSRVLSDPYLMVGEALYDIRKDPNQEVNIREQNREIYQQLKDDYQRWYGELQLNQIENKAIPIGYKEYPKSVLPAHEANLYPPYEFRKDRRHTGIAYHSLYGWAHDWIDFWTSEDAYPQWKVEVVTKAQYAIELQYALEPENVGVEISIQIGDQIINKKINQAYIHKQYPNYDRVERSQEAPETNWGTLQLGTLELQQGIKVVKVRSIKIPGNKSIELKSLKLIRQL</sequence>
<protein>
    <recommendedName>
        <fullName evidence="5">Sulfatase N-terminal domain-containing protein</fullName>
    </recommendedName>
</protein>
<keyword evidence="4" id="KW-0106">Calcium</keyword>
<dbReference type="InterPro" id="IPR050738">
    <property type="entry name" value="Sulfatase"/>
</dbReference>
<proteinExistence type="inferred from homology"/>
<keyword evidence="7" id="KW-1185">Reference proteome</keyword>
<evidence type="ECO:0000256" key="2">
    <source>
        <dbReference type="ARBA" id="ARBA00022723"/>
    </source>
</evidence>
<accession>A0ABX1WUB8</accession>
<name>A0ABX1WUB8_9BACT</name>
<comment type="caution">
    <text evidence="6">The sequence shown here is derived from an EMBL/GenBank/DDBJ whole genome shotgun (WGS) entry which is preliminary data.</text>
</comment>